<dbReference type="GO" id="GO:0016301">
    <property type="term" value="F:kinase activity"/>
    <property type="evidence" value="ECO:0007669"/>
    <property type="project" value="UniProtKB-KW"/>
</dbReference>
<dbReference type="OrthoDB" id="5415241at2759"/>
<keyword evidence="2" id="KW-0418">Kinase</keyword>
<dbReference type="AlphaFoldDB" id="A0A9P6I5Y9"/>
<keyword evidence="2" id="KW-0808">Transferase</keyword>
<accession>A0A9P6I5Y9</accession>
<dbReference type="EMBL" id="JAATWM020000017">
    <property type="protein sequence ID" value="KAF9876470.1"/>
    <property type="molecule type" value="Genomic_DNA"/>
</dbReference>
<gene>
    <name evidence="2" type="ORF">CkaCkLH20_05878</name>
</gene>
<dbReference type="GO" id="GO:0043248">
    <property type="term" value="P:proteasome assembly"/>
    <property type="evidence" value="ECO:0007669"/>
    <property type="project" value="TreeGrafter"/>
</dbReference>
<proteinExistence type="predicted"/>
<reference evidence="2" key="2">
    <citation type="submission" date="2020-11" db="EMBL/GenBank/DDBJ databases">
        <title>Whole genome sequencing of Colletotrichum sp.</title>
        <authorList>
            <person name="Li H."/>
        </authorList>
    </citation>
    <scope>NUCLEOTIDE SEQUENCE</scope>
    <source>
        <strain evidence="2">CkLH20</strain>
    </source>
</reference>
<dbReference type="Proteomes" id="UP000781932">
    <property type="component" value="Unassembled WGS sequence"/>
</dbReference>
<dbReference type="RefSeq" id="XP_038745931.1">
    <property type="nucleotide sequence ID" value="XM_038888595.1"/>
</dbReference>
<feature type="region of interest" description="Disordered" evidence="1">
    <location>
        <begin position="93"/>
        <end position="144"/>
    </location>
</feature>
<dbReference type="GeneID" id="62161669"/>
<organism evidence="2 3">
    <name type="scientific">Colletotrichum karsti</name>
    <dbReference type="NCBI Taxonomy" id="1095194"/>
    <lineage>
        <taxon>Eukaryota</taxon>
        <taxon>Fungi</taxon>
        <taxon>Dikarya</taxon>
        <taxon>Ascomycota</taxon>
        <taxon>Pezizomycotina</taxon>
        <taxon>Sordariomycetes</taxon>
        <taxon>Hypocreomycetidae</taxon>
        <taxon>Glomerellales</taxon>
        <taxon>Glomerellaceae</taxon>
        <taxon>Colletotrichum</taxon>
        <taxon>Colletotrichum boninense species complex</taxon>
    </lineage>
</organism>
<evidence type="ECO:0000256" key="1">
    <source>
        <dbReference type="SAM" id="MobiDB-lite"/>
    </source>
</evidence>
<evidence type="ECO:0000313" key="2">
    <source>
        <dbReference type="EMBL" id="KAF9876470.1"/>
    </source>
</evidence>
<protein>
    <submittedName>
        <fullName evidence="2">Casein kinase II beta 2 subunit</fullName>
    </submittedName>
</protein>
<feature type="region of interest" description="Disordered" evidence="1">
    <location>
        <begin position="393"/>
        <end position="413"/>
    </location>
</feature>
<dbReference type="GO" id="GO:0070628">
    <property type="term" value="F:proteasome binding"/>
    <property type="evidence" value="ECO:0007669"/>
    <property type="project" value="InterPro"/>
</dbReference>
<feature type="compositionally biased region" description="Polar residues" evidence="1">
    <location>
        <begin position="108"/>
        <end position="123"/>
    </location>
</feature>
<sequence length="435" mass="46437">MSAAGKIWAPVALRFLRVGITKTTKMIRTKLADVAAARTAAQGELARIPIRTTPTGRQPIHPAALLRQKRAGRWYSTAQQSVNNTVRRWISTAGGSSGNAAPRFNRASFPTSNTSRRVGQNTGRAPWASTLRPNLTGGAIPRTQGGYSTGGGARYFSHTPAAPAQVVHNVSVAMRAFCLSGKKARYDGLNARGEMCYRAVSELEQNAYVKMMGAARGNPGAFIDFKLNPTITALSPLAAAAAAGFTSAGAAAPAATLNEEGFLDVLSVDFARAVKDLAVIFADLKRIALLGDLPVTMEKGSVLRVRFPGVDAETVERLCDDYGVQRGVVGEDPGFAAEAGVPMALRFPFAPDVEGAKTITSPGGSLRSLSGLDIDVDVDEAFIDEMEEHSWMSDPEGYESMSPTPKTSEHASDDYEGLEGIYRFLEECDRAKGRY</sequence>
<dbReference type="PANTHER" id="PTHR42342:SF1">
    <property type="entry name" value="STATIONARY PHASE PROTEIN 5"/>
    <property type="match status" value="1"/>
</dbReference>
<keyword evidence="3" id="KW-1185">Reference proteome</keyword>
<dbReference type="InterPro" id="IPR038816">
    <property type="entry name" value="Stationary_phase_5"/>
</dbReference>
<reference evidence="2" key="1">
    <citation type="submission" date="2020-03" db="EMBL/GenBank/DDBJ databases">
        <authorList>
            <person name="He L."/>
        </authorList>
    </citation>
    <scope>NUCLEOTIDE SEQUENCE</scope>
    <source>
        <strain evidence="2">CkLH20</strain>
    </source>
</reference>
<name>A0A9P6I5Y9_9PEZI</name>
<evidence type="ECO:0000313" key="3">
    <source>
        <dbReference type="Proteomes" id="UP000781932"/>
    </source>
</evidence>
<dbReference type="PANTHER" id="PTHR42342">
    <property type="entry name" value="STATIONARY PHASE PROTEIN 5"/>
    <property type="match status" value="1"/>
</dbReference>
<comment type="caution">
    <text evidence="2">The sequence shown here is derived from an EMBL/GenBank/DDBJ whole genome shotgun (WGS) entry which is preliminary data.</text>
</comment>